<dbReference type="Gene3D" id="1.10.1200.30">
    <property type="match status" value="1"/>
</dbReference>
<dbReference type="Pfam" id="PF19317">
    <property type="entry name" value="Gag_p24_C"/>
    <property type="match status" value="1"/>
</dbReference>
<organism evidence="2">
    <name type="scientific">Human immunodeficiency virus type 1</name>
    <name type="common">HIV-1</name>
    <dbReference type="NCBI Taxonomy" id="11676"/>
    <lineage>
        <taxon>Viruses</taxon>
        <taxon>Riboviria</taxon>
        <taxon>Pararnavirae</taxon>
        <taxon>Artverviricota</taxon>
        <taxon>Revtraviricetes</taxon>
        <taxon>Ortervirales</taxon>
        <taxon>Retroviridae</taxon>
        <taxon>Orthoretrovirinae</taxon>
        <taxon>Lentivirus</taxon>
        <taxon>Lentivirus humimdef1</taxon>
    </lineage>
</organism>
<reference evidence="2" key="1">
    <citation type="submission" date="2005-08" db="EMBL/GenBank/DDBJ databases">
        <title>Genomic Diversity of HIV-1 subtypes in Northern Kenya.</title>
        <authorList>
            <person name="Khamadi S.A."/>
            <person name="Ochieng W."/>
            <person name="Lihana R.W."/>
            <person name="Kiptoo M.K."/>
            <person name="Kinyua J.G."/>
            <person name="Lagat N."/>
            <person name="Muriuki J."/>
            <person name="Mwangi J."/>
            <person name="Pelle R."/>
            <person name="Muigai A."/>
            <person name="Carter J."/>
            <person name="Yamada R."/>
            <person name="Mpoke S."/>
        </authorList>
    </citation>
    <scope>NUCLEOTIDE SEQUENCE</scope>
    <source>
        <strain evidence="2">MYDH012</strain>
    </source>
</reference>
<dbReference type="SUPFAM" id="SSF47353">
    <property type="entry name" value="Retrovirus capsid dimerization domain-like"/>
    <property type="match status" value="1"/>
</dbReference>
<sequence>GPAAFWHKTRSKGTFSRLCRSVLSNFKQLNKLHKMSKIGCQTPCSVQNANPDCKTILRALGPGASLEEMMTACQRVGGPGHKARVLAEAMSQVNNSNIMMQRNNFSRPYENYYMFQLAARKGTSPEIAGPLGKRAFEN</sequence>
<proteinExistence type="predicted"/>
<dbReference type="EMBL" id="DQ154963">
    <property type="protein sequence ID" value="AAZ91489.1"/>
    <property type="molecule type" value="Genomic_DNA"/>
</dbReference>
<protein>
    <submittedName>
        <fullName evidence="2">Gag protein</fullName>
    </submittedName>
</protein>
<evidence type="ECO:0000259" key="1">
    <source>
        <dbReference type="Pfam" id="PF19317"/>
    </source>
</evidence>
<feature type="domain" description="Retroviral nucleocapsid Gag protein p24 C-terminal" evidence="1">
    <location>
        <begin position="46"/>
        <end position="72"/>
    </location>
</feature>
<evidence type="ECO:0000313" key="2">
    <source>
        <dbReference type="EMBL" id="AAZ91489.1"/>
    </source>
</evidence>
<feature type="non-terminal residue" evidence="2">
    <location>
        <position position="1"/>
    </location>
</feature>
<organismHost>
    <name type="scientific">Homo sapiens</name>
    <name type="common">Human</name>
    <dbReference type="NCBI Taxonomy" id="9606"/>
</organismHost>
<name>Q3S817_HV1</name>
<dbReference type="InterPro" id="IPR008916">
    <property type="entry name" value="Retrov_capsid_C"/>
</dbReference>
<dbReference type="InterPro" id="IPR045345">
    <property type="entry name" value="Gag_p24_C"/>
</dbReference>
<dbReference type="Gene3D" id="1.20.5.760">
    <property type="entry name" value="Single helix bin"/>
    <property type="match status" value="1"/>
</dbReference>
<feature type="non-terminal residue" evidence="2">
    <location>
        <position position="138"/>
    </location>
</feature>
<accession>Q3S817</accession>
<gene>
    <name evidence="2" type="primary">gag</name>
</gene>